<feature type="region of interest" description="Disordered" evidence="1">
    <location>
        <begin position="365"/>
        <end position="432"/>
    </location>
</feature>
<keyword evidence="3" id="KW-1185">Reference proteome</keyword>
<dbReference type="PANTHER" id="PTHR21494:SF0">
    <property type="entry name" value="ACTIVATING SIGNAL COINTEGRATOR 1 COMPLEX SUBUNIT 2"/>
    <property type="match status" value="1"/>
</dbReference>
<gene>
    <name evidence="2" type="ORF">MAR_021960</name>
</gene>
<name>A0ABY7ECG7_MYAAR</name>
<proteinExistence type="predicted"/>
<reference evidence="2" key="1">
    <citation type="submission" date="2022-11" db="EMBL/GenBank/DDBJ databases">
        <title>Centuries of genome instability and evolution in soft-shell clam transmissible cancer (bioRxiv).</title>
        <authorList>
            <person name="Hart S.F.M."/>
            <person name="Yonemitsu M.A."/>
            <person name="Giersch R.M."/>
            <person name="Beal B.F."/>
            <person name="Arriagada G."/>
            <person name="Davis B.W."/>
            <person name="Ostrander E.A."/>
            <person name="Goff S.P."/>
            <person name="Metzger M.J."/>
        </authorList>
    </citation>
    <scope>NUCLEOTIDE SEQUENCE</scope>
    <source>
        <strain evidence="2">MELC-2E11</strain>
        <tissue evidence="2">Siphon/mantle</tissue>
    </source>
</reference>
<sequence>MSVPLDKQNVVIDSNKSKETFPALHQRWVEEVQFVSYQAPPTDLTDKGQYEEWLERLKFIEADIHWLLQLPHAKFWCQAIFDSSLHRCLDSYLRFAPRSYETIHKLPSAAKETHDEVHRLIFLSCLRMATYKESKECYITPSVFGEILYENFLFDIPKMLDLCVLYGAGNKQLLARMIDNIFTQQPGYHQDLADTINTLSQVFDNITTKCGIQVESGSQSPQKLGELGTKKASLLTMSTAEFRDIIFYLSDIGVTLTSFLDVFPEACQAFHDSDFLVRLPGFYDAVVPEVFAALKQRELNIGGVTMDYVEDYLHLMFLADYESVLSFQGDLDILMQASGDVDETRIQYIKEAVNIAFATYGKRKAPKGAMNRGGRKSPDGSVGPLEGATGGATAAVQPGAYQVEDHDNPPPSLREVDRLLPRKKRAPSPPSLLHERKNIYDYDEFDVFHRDDIDKQKIRHGKAEKTENIVIGDKTALREINDNISKDYGVVVDIVEERVPPAQPPISADTGEGEYTRDLYEDEYDDTYDTNVVGADDADSADELTNLRPFTVPRVLGGAMVSRAKVNYENDSEDLFIEDPAKIRERAEDRARWKANRRGQGYQGQQSQGQGQPAQGQAKKTHDVKGGPKGQGQSKEVQRNRKWKTEHKGDFRRAQADRKRKVLLT</sequence>
<feature type="compositionally biased region" description="Basic and acidic residues" evidence="1">
    <location>
        <begin position="403"/>
        <end position="420"/>
    </location>
</feature>
<evidence type="ECO:0000313" key="3">
    <source>
        <dbReference type="Proteomes" id="UP001164746"/>
    </source>
</evidence>
<dbReference type="InterPro" id="IPR052586">
    <property type="entry name" value="ASCC2"/>
</dbReference>
<feature type="compositionally biased region" description="Basic and acidic residues" evidence="1">
    <location>
        <begin position="646"/>
        <end position="657"/>
    </location>
</feature>
<feature type="compositionally biased region" description="Low complexity" evidence="1">
    <location>
        <begin position="599"/>
        <end position="617"/>
    </location>
</feature>
<dbReference type="Proteomes" id="UP001164746">
    <property type="component" value="Chromosome 5"/>
</dbReference>
<evidence type="ECO:0000313" key="2">
    <source>
        <dbReference type="EMBL" id="WAR06591.1"/>
    </source>
</evidence>
<dbReference type="PANTHER" id="PTHR21494">
    <property type="entry name" value="ACTIVATING SIGNAL COINTEGRATOR 1 COMPLEX SUBUNIT 2 ASC-1 COMPLEX SUBUNIT P100"/>
    <property type="match status" value="1"/>
</dbReference>
<accession>A0ABY7ECG7</accession>
<dbReference type="EMBL" id="CP111016">
    <property type="protein sequence ID" value="WAR06591.1"/>
    <property type="molecule type" value="Genomic_DNA"/>
</dbReference>
<protein>
    <submittedName>
        <fullName evidence="2">ASCC2-like protein</fullName>
    </submittedName>
</protein>
<organism evidence="2 3">
    <name type="scientific">Mya arenaria</name>
    <name type="common">Soft-shell clam</name>
    <dbReference type="NCBI Taxonomy" id="6604"/>
    <lineage>
        <taxon>Eukaryota</taxon>
        <taxon>Metazoa</taxon>
        <taxon>Spiralia</taxon>
        <taxon>Lophotrochozoa</taxon>
        <taxon>Mollusca</taxon>
        <taxon>Bivalvia</taxon>
        <taxon>Autobranchia</taxon>
        <taxon>Heteroconchia</taxon>
        <taxon>Euheterodonta</taxon>
        <taxon>Imparidentia</taxon>
        <taxon>Neoheterodontei</taxon>
        <taxon>Myida</taxon>
        <taxon>Myoidea</taxon>
        <taxon>Myidae</taxon>
        <taxon>Mya</taxon>
    </lineage>
</organism>
<feature type="region of interest" description="Disordered" evidence="1">
    <location>
        <begin position="589"/>
        <end position="665"/>
    </location>
</feature>
<evidence type="ECO:0000256" key="1">
    <source>
        <dbReference type="SAM" id="MobiDB-lite"/>
    </source>
</evidence>